<accession>A0ACD5HE29</accession>
<gene>
    <name evidence="1" type="ORF">HHS34_011935</name>
</gene>
<dbReference type="Proteomes" id="UP001195965">
    <property type="component" value="Chromosome"/>
</dbReference>
<dbReference type="EMBL" id="CP127526">
    <property type="protein sequence ID" value="XRI73144.1"/>
    <property type="molecule type" value="Genomic_DNA"/>
</dbReference>
<keyword evidence="2" id="KW-1185">Reference proteome</keyword>
<evidence type="ECO:0000313" key="1">
    <source>
        <dbReference type="EMBL" id="XRI73144.1"/>
    </source>
</evidence>
<organism evidence="1 2">
    <name type="scientific">Acidithiobacillus montserratensis</name>
    <dbReference type="NCBI Taxonomy" id="2729135"/>
    <lineage>
        <taxon>Bacteria</taxon>
        <taxon>Pseudomonadati</taxon>
        <taxon>Pseudomonadota</taxon>
        <taxon>Acidithiobacillia</taxon>
        <taxon>Acidithiobacillales</taxon>
        <taxon>Acidithiobacillaceae</taxon>
        <taxon>Acidithiobacillus</taxon>
    </lineage>
</organism>
<reference evidence="1 2" key="1">
    <citation type="journal article" date="2021" name="ISME J.">
        <title>Genomic evolution of the class Acidithiobacillia: deep-branching Proteobacteria living in extreme acidic conditions.</title>
        <authorList>
            <person name="Moya-Beltran A."/>
            <person name="Beard S."/>
            <person name="Rojas-Villalobos C."/>
            <person name="Issotta F."/>
            <person name="Gallardo Y."/>
            <person name="Ulloa R."/>
            <person name="Giaveno A."/>
            <person name="Degli Esposti M."/>
            <person name="Johnson D.B."/>
            <person name="Quatrini R."/>
        </authorList>
    </citation>
    <scope>NUCLEOTIDE SEQUENCE [LARGE SCALE GENOMIC DNA]</scope>
    <source>
        <strain evidence="1 2">GG1-14</strain>
    </source>
</reference>
<proteinExistence type="predicted"/>
<sequence>MPNPAAQAVVSNPAYDPSEASHYKVIRRNNAVVTFDASKIHIAMTKAFLAVEGGSGAASARVRDLVTRLTGQVIEALQRRQPGGGTFHIEDIQDQVELALMRAGEHEVARAYVLYREERARERRQQNAATPLTDIPQIQVKYPDGSQRPLDMQRLRAVLEEACSGLGEAVSVDMLLNNTSKNLYDGISEDELFQAPILASRVMIERDPAYAYVSARLLLDRVRWEVLGEAATQAEMALRYPEYFRDYLQTGIAHELIDPRLGQYDLDRITAALKPERDLNFQYLGLQILYDRYFLHVRDRHIELPQSFWMRVAMGLAINEVDREEQAIAFYEVLSSFDFVSSTPTLFNSGTLRPQLSSCFLTTVGDDLDDIYEAIKENALLSKFSGGLGNDWTPVRALGSFIKGTNGKSQGVVPFLKVVNDTAVAVNQGGKRKGAVCAYLETWHMDIEEFLELRKNTGDDRRRTHDMNTANWIPDLFMERVESNSTWTLFSPNETADLHDLTGSAFRARYEHYERLADAGEIELYKKIPAIQLWRKMLTMLFETGHPWITFKDPCNLRSPQQHVGVVHSSNLCTEITLNTNDKEIAVCNLGSVNLVAHLKTTALTDVPALRTESTPEDLLALLNTDKLSRTIRIAMRMLDNVIDMNYYAVSKARNSNLRHRPVGLGLMGFSDALLEMRIPYASAAAVAFADISQEVISYHALDASADLARERGSYPSFQGSLWSQGILPIDSIEVLAASREHGVDVDRSYRLDWSALRNKVREGIRNSNCLAIAPTATISNIVGVSQGIEPIYQNLYVKSNLSGEFTVVNSYLVHDLKRQGLWDEVMVNDLKYFDGSVMPVDRIPAALKPLYANAFETDPDWLVEAAARRQKWLDQAQSLNLYFGQPSGKKIDETYRLAWKRGLKTTYYLRSLGATAAEKSTVQTGTLNAVSGHQPKACAIDDPTCEACQ</sequence>
<name>A0ACD5HE29_9PROT</name>
<protein>
    <submittedName>
        <fullName evidence="1">Ribonucleoside-diphosphate reductase subunit alpha</fullName>
    </submittedName>
</protein>
<evidence type="ECO:0000313" key="2">
    <source>
        <dbReference type="Proteomes" id="UP001195965"/>
    </source>
</evidence>